<dbReference type="HAMAP" id="MF_00131">
    <property type="entry name" value="Trp_synth_alpha"/>
    <property type="match status" value="1"/>
</dbReference>
<keyword evidence="8" id="KW-0028">Amino-acid biosynthesis</keyword>
<dbReference type="AlphaFoldDB" id="A0A7S2KNY1"/>
<dbReference type="InterPro" id="IPR001926">
    <property type="entry name" value="TrpB-like_PALP"/>
</dbReference>
<dbReference type="Gene3D" id="3.40.50.1100">
    <property type="match status" value="2"/>
</dbReference>
<proteinExistence type="inferred from homology"/>
<comment type="similarity">
    <text evidence="4">In the C-terminal section; belongs to the TrpB family.</text>
</comment>
<keyword evidence="12" id="KW-0456">Lyase</keyword>
<dbReference type="InterPro" id="IPR023026">
    <property type="entry name" value="Trp_synth_beta/beta-like"/>
</dbReference>
<evidence type="ECO:0000256" key="11">
    <source>
        <dbReference type="ARBA" id="ARBA00023141"/>
    </source>
</evidence>
<comment type="similarity">
    <text evidence="5">In the N-terminal section; belongs to the TrpA family.</text>
</comment>
<dbReference type="EMBL" id="HBHA01001905">
    <property type="protein sequence ID" value="CAD9581139.1"/>
    <property type="molecule type" value="Transcribed_RNA"/>
</dbReference>
<evidence type="ECO:0000256" key="4">
    <source>
        <dbReference type="ARBA" id="ARBA00005761"/>
    </source>
</evidence>
<evidence type="ECO:0000256" key="7">
    <source>
        <dbReference type="ARBA" id="ARBA00018724"/>
    </source>
</evidence>
<evidence type="ECO:0000256" key="8">
    <source>
        <dbReference type="ARBA" id="ARBA00022605"/>
    </source>
</evidence>
<evidence type="ECO:0000256" key="1">
    <source>
        <dbReference type="ARBA" id="ARBA00001933"/>
    </source>
</evidence>
<dbReference type="CDD" id="cd04724">
    <property type="entry name" value="Tryptophan_synthase_alpha"/>
    <property type="match status" value="1"/>
</dbReference>
<evidence type="ECO:0000256" key="6">
    <source>
        <dbReference type="ARBA" id="ARBA00012043"/>
    </source>
</evidence>
<protein>
    <recommendedName>
        <fullName evidence="7">Tryptophan synthase</fullName>
        <ecNumber evidence="6">4.2.1.20</ecNumber>
    </recommendedName>
</protein>
<dbReference type="GO" id="GO:0004834">
    <property type="term" value="F:tryptophan synthase activity"/>
    <property type="evidence" value="ECO:0007669"/>
    <property type="project" value="UniProtKB-EC"/>
</dbReference>
<dbReference type="InterPro" id="IPR036052">
    <property type="entry name" value="TrpB-like_PALP_sf"/>
</dbReference>
<dbReference type="FunFam" id="3.40.50.1100:FF:000001">
    <property type="entry name" value="Tryptophan synthase beta chain"/>
    <property type="match status" value="1"/>
</dbReference>
<dbReference type="FunFam" id="3.20.20.70:FF:000037">
    <property type="entry name" value="Tryptophan synthase alpha chain"/>
    <property type="match status" value="1"/>
</dbReference>
<reference evidence="16" key="1">
    <citation type="submission" date="2021-01" db="EMBL/GenBank/DDBJ databases">
        <authorList>
            <person name="Corre E."/>
            <person name="Pelletier E."/>
            <person name="Niang G."/>
            <person name="Scheremetjew M."/>
            <person name="Finn R."/>
            <person name="Kale V."/>
            <person name="Holt S."/>
            <person name="Cochrane G."/>
            <person name="Meng A."/>
            <person name="Brown T."/>
            <person name="Cohen L."/>
        </authorList>
    </citation>
    <scope>NUCLEOTIDE SEQUENCE</scope>
    <source>
        <strain evidence="16">CCMP1258.1</strain>
    </source>
</reference>
<dbReference type="InterPro" id="IPR002028">
    <property type="entry name" value="Trp_synthase_suA"/>
</dbReference>
<dbReference type="HAMAP" id="MF_00133">
    <property type="entry name" value="Trp_synth_beta"/>
    <property type="match status" value="1"/>
</dbReference>
<comment type="function">
    <text evidence="2">The alpha subunit is responsible for the aldol cleavage of indoleglycerol phosphate to indole and glyceraldehyde 3-phosphate.</text>
</comment>
<dbReference type="PANTHER" id="PTHR48077">
    <property type="entry name" value="TRYPTOPHAN SYNTHASE-RELATED"/>
    <property type="match status" value="1"/>
</dbReference>
<dbReference type="InterPro" id="IPR006654">
    <property type="entry name" value="Trp_synth_beta"/>
</dbReference>
<keyword evidence="11" id="KW-0057">Aromatic amino acid biosynthesis</keyword>
<dbReference type="InterPro" id="IPR011060">
    <property type="entry name" value="RibuloseP-bd_barrel"/>
</dbReference>
<dbReference type="CDD" id="cd06446">
    <property type="entry name" value="Trp-synth_B"/>
    <property type="match status" value="1"/>
</dbReference>
<evidence type="ECO:0000256" key="3">
    <source>
        <dbReference type="ARBA" id="ARBA00004733"/>
    </source>
</evidence>
<comment type="pathway">
    <text evidence="3">Amino-acid biosynthesis; L-tryptophan biosynthesis; L-tryptophan from chorismate: step 5/5.</text>
</comment>
<gene>
    <name evidence="16" type="ORF">BIGN1055_LOCUS1221</name>
</gene>
<dbReference type="PROSITE" id="PS00167">
    <property type="entry name" value="TRP_SYNTHASE_ALPHA"/>
    <property type="match status" value="1"/>
</dbReference>
<dbReference type="InterPro" id="IPR006653">
    <property type="entry name" value="Trp_synth_b_CS"/>
</dbReference>
<dbReference type="UniPathway" id="UPA00035">
    <property type="reaction ID" value="UER00044"/>
</dbReference>
<evidence type="ECO:0000256" key="13">
    <source>
        <dbReference type="ARBA" id="ARBA00049047"/>
    </source>
</evidence>
<dbReference type="SUPFAM" id="SSF51366">
    <property type="entry name" value="Ribulose-phoshate binding barrel"/>
    <property type="match status" value="1"/>
</dbReference>
<dbReference type="NCBIfam" id="TIGR00263">
    <property type="entry name" value="trpB"/>
    <property type="match status" value="1"/>
</dbReference>
<evidence type="ECO:0000256" key="9">
    <source>
        <dbReference type="ARBA" id="ARBA00022822"/>
    </source>
</evidence>
<dbReference type="GO" id="GO:0005737">
    <property type="term" value="C:cytoplasm"/>
    <property type="evidence" value="ECO:0007669"/>
    <property type="project" value="TreeGrafter"/>
</dbReference>
<feature type="compositionally biased region" description="Basic and acidic residues" evidence="14">
    <location>
        <begin position="363"/>
        <end position="376"/>
    </location>
</feature>
<evidence type="ECO:0000256" key="10">
    <source>
        <dbReference type="ARBA" id="ARBA00022898"/>
    </source>
</evidence>
<evidence type="ECO:0000259" key="15">
    <source>
        <dbReference type="Pfam" id="PF00291"/>
    </source>
</evidence>
<name>A0A7S2KNY1_BIGNA</name>
<evidence type="ECO:0000256" key="12">
    <source>
        <dbReference type="ARBA" id="ARBA00023239"/>
    </source>
</evidence>
<comment type="cofactor">
    <cofactor evidence="1">
        <name>pyridoxal 5'-phosphate</name>
        <dbReference type="ChEBI" id="CHEBI:597326"/>
    </cofactor>
</comment>
<dbReference type="SUPFAM" id="SSF53686">
    <property type="entry name" value="Tryptophan synthase beta subunit-like PLP-dependent enzymes"/>
    <property type="match status" value="1"/>
</dbReference>
<dbReference type="EC" id="4.2.1.20" evidence="6"/>
<sequence>MRLATLRRIARRNRGGINRRGRADVRLVSSSASKGFIVERKQSSIQTQIVNNTRALSTHAEAKAEEAQQEGVSGPSYGTQAILETFASCKAQGRPAFVAYTTIGYPTEKETLDVMHGLVKGGADIIELGVPFTDPLADGPTIQTSNQVALDNGIISIDQCLSVVKKARAEGITVPLVLMGYYNPFLMYGEQRLMEAVREAGADGFIVVDLPPEEAASFKRSASSEGLSYIPLIAPTTTEDRVRVLLSHADSFVYAVALTGVTGARKSNDSNLPELLGRIKKYSDLPVAAGFGVSSHAQFQDAGAQCDGVIVGSAIINEIKESPQGQIRPHLSSFCAELTGRDLEEIAKTSAADRAAPPVGAADSKRPAEKEGRKAEEEEEGISALGEAKHRFGEFGGRYVPETLMEPLEELERVYAAVQHDEKFIKECEEFYAYIGRPTPLHLADRLTEHAGGANIWLKREDLNHTGAHKINNAICQALLAKRLGKKRIIAETGAGQHGVATATACAKLKMECIVYMGAADVERQALNVFRMEMLGAKVIAVESGSRTLKDAINEAMRDWVTNIRTTHYLVGSAIGPYPFPTIVRDFQSIIGRESRAQMLEKAGKLPDAVIACVGGGSNAIGMFYPFKDDEDVQLIGVEAAGDGIDTNQHSATLSKGVPGVLHGTRTYLLQEQTGQITGTHSISAGLDYPGVGPEHADMKFTGRAQYKPVDDRQALLGFKATTMHEGIIPALETAHALYQAIEEAKTMGEGKDILVCLSGRGDKDINTIRKSLPKFGCKLNVRMIPDQN</sequence>
<evidence type="ECO:0000256" key="2">
    <source>
        <dbReference type="ARBA" id="ARBA00003365"/>
    </source>
</evidence>
<evidence type="ECO:0000256" key="14">
    <source>
        <dbReference type="SAM" id="MobiDB-lite"/>
    </source>
</evidence>
<feature type="compositionally biased region" description="Low complexity" evidence="14">
    <location>
        <begin position="352"/>
        <end position="362"/>
    </location>
</feature>
<feature type="region of interest" description="Disordered" evidence="14">
    <location>
        <begin position="349"/>
        <end position="383"/>
    </location>
</feature>
<dbReference type="Pfam" id="PF00291">
    <property type="entry name" value="PALP"/>
    <property type="match status" value="1"/>
</dbReference>
<evidence type="ECO:0000313" key="16">
    <source>
        <dbReference type="EMBL" id="CAD9581139.1"/>
    </source>
</evidence>
<dbReference type="FunFam" id="3.40.50.1100:FF:000004">
    <property type="entry name" value="Tryptophan synthase beta chain"/>
    <property type="match status" value="1"/>
</dbReference>
<keyword evidence="9" id="KW-0822">Tryptophan biosynthesis</keyword>
<dbReference type="InterPro" id="IPR018204">
    <property type="entry name" value="Trp_synthase_alpha_AS"/>
</dbReference>
<keyword evidence="10" id="KW-0663">Pyridoxal phosphate</keyword>
<organism evidence="16">
    <name type="scientific">Bigelowiella natans</name>
    <name type="common">Pedinomonas minutissima</name>
    <name type="synonym">Chlorarachnion sp. (strain CCMP621)</name>
    <dbReference type="NCBI Taxonomy" id="227086"/>
    <lineage>
        <taxon>Eukaryota</taxon>
        <taxon>Sar</taxon>
        <taxon>Rhizaria</taxon>
        <taxon>Cercozoa</taxon>
        <taxon>Chlorarachniophyceae</taxon>
        <taxon>Bigelowiella</taxon>
    </lineage>
</organism>
<comment type="catalytic activity">
    <reaction evidence="13">
        <text>(1S,2R)-1-C-(indol-3-yl)glycerol 3-phosphate + L-serine = D-glyceraldehyde 3-phosphate + L-tryptophan + H2O</text>
        <dbReference type="Rhea" id="RHEA:10532"/>
        <dbReference type="ChEBI" id="CHEBI:15377"/>
        <dbReference type="ChEBI" id="CHEBI:33384"/>
        <dbReference type="ChEBI" id="CHEBI:57912"/>
        <dbReference type="ChEBI" id="CHEBI:58866"/>
        <dbReference type="ChEBI" id="CHEBI:59776"/>
        <dbReference type="EC" id="4.2.1.20"/>
    </reaction>
</comment>
<accession>A0A7S2KNY1</accession>
<dbReference type="PROSITE" id="PS00168">
    <property type="entry name" value="TRP_SYNTHASE_BETA"/>
    <property type="match status" value="1"/>
</dbReference>
<feature type="domain" description="Tryptophan synthase beta chain-like PALP" evidence="15">
    <location>
        <begin position="436"/>
        <end position="760"/>
    </location>
</feature>
<dbReference type="Pfam" id="PF00290">
    <property type="entry name" value="Trp_syntA"/>
    <property type="match status" value="1"/>
</dbReference>
<evidence type="ECO:0000256" key="5">
    <source>
        <dbReference type="ARBA" id="ARBA00006095"/>
    </source>
</evidence>
<dbReference type="NCBIfam" id="TIGR00262">
    <property type="entry name" value="trpA"/>
    <property type="match status" value="1"/>
</dbReference>
<dbReference type="Gene3D" id="3.20.20.70">
    <property type="entry name" value="Aldolase class I"/>
    <property type="match status" value="1"/>
</dbReference>
<dbReference type="InterPro" id="IPR013785">
    <property type="entry name" value="Aldolase_TIM"/>
</dbReference>
<dbReference type="PANTHER" id="PTHR48077:SF3">
    <property type="entry name" value="TRYPTOPHAN SYNTHASE"/>
    <property type="match status" value="1"/>
</dbReference>